<dbReference type="PANTHER" id="PTHR35807">
    <property type="entry name" value="TRANSCRIPTIONAL REGULATOR REDD-RELATED"/>
    <property type="match status" value="1"/>
</dbReference>
<dbReference type="RefSeq" id="WP_344479082.1">
    <property type="nucleotide sequence ID" value="NZ_BAAAQX010000012.1"/>
</dbReference>
<dbReference type="Proteomes" id="UP001499843">
    <property type="component" value="Unassembled WGS sequence"/>
</dbReference>
<dbReference type="InterPro" id="IPR027417">
    <property type="entry name" value="P-loop_NTPase"/>
</dbReference>
<dbReference type="Pfam" id="PF13181">
    <property type="entry name" value="TPR_8"/>
    <property type="match status" value="1"/>
</dbReference>
<dbReference type="PRINTS" id="PR00364">
    <property type="entry name" value="DISEASERSIST"/>
</dbReference>
<accession>A0ABP5PDI7</accession>
<feature type="compositionally biased region" description="Low complexity" evidence="3">
    <location>
        <begin position="368"/>
        <end position="378"/>
    </location>
</feature>
<dbReference type="InterPro" id="IPR003593">
    <property type="entry name" value="AAA+_ATPase"/>
</dbReference>
<organism evidence="5 6">
    <name type="scientific">Nonomuraea monospora</name>
    <dbReference type="NCBI Taxonomy" id="568818"/>
    <lineage>
        <taxon>Bacteria</taxon>
        <taxon>Bacillati</taxon>
        <taxon>Actinomycetota</taxon>
        <taxon>Actinomycetes</taxon>
        <taxon>Streptosporangiales</taxon>
        <taxon>Streptosporangiaceae</taxon>
        <taxon>Nonomuraea</taxon>
    </lineage>
</organism>
<dbReference type="Pfam" id="PF13424">
    <property type="entry name" value="TPR_12"/>
    <property type="match status" value="1"/>
</dbReference>
<dbReference type="PROSITE" id="PS50943">
    <property type="entry name" value="HTH_CROC1"/>
    <property type="match status" value="1"/>
</dbReference>
<evidence type="ECO:0000313" key="5">
    <source>
        <dbReference type="EMBL" id="GAA2209589.1"/>
    </source>
</evidence>
<dbReference type="SMART" id="SM00028">
    <property type="entry name" value="TPR"/>
    <property type="match status" value="6"/>
</dbReference>
<evidence type="ECO:0000256" key="1">
    <source>
        <dbReference type="ARBA" id="ARBA00023015"/>
    </source>
</evidence>
<dbReference type="InterPro" id="IPR019734">
    <property type="entry name" value="TPR_rpt"/>
</dbReference>
<dbReference type="Pfam" id="PF13560">
    <property type="entry name" value="HTH_31"/>
    <property type="match status" value="1"/>
</dbReference>
<keyword evidence="1" id="KW-0805">Transcription regulation</keyword>
<dbReference type="InterPro" id="IPR049945">
    <property type="entry name" value="AAA_22"/>
</dbReference>
<dbReference type="PANTHER" id="PTHR35807:SF1">
    <property type="entry name" value="TRANSCRIPTIONAL REGULATOR REDD"/>
    <property type="match status" value="1"/>
</dbReference>
<dbReference type="InterPro" id="IPR051677">
    <property type="entry name" value="AfsR-DnrI-RedD_regulator"/>
</dbReference>
<dbReference type="InterPro" id="IPR010982">
    <property type="entry name" value="Lambda_DNA-bd_dom_sf"/>
</dbReference>
<name>A0ABP5PDI7_9ACTN</name>
<dbReference type="EMBL" id="BAAAQX010000012">
    <property type="protein sequence ID" value="GAA2209589.1"/>
    <property type="molecule type" value="Genomic_DNA"/>
</dbReference>
<gene>
    <name evidence="5" type="ORF">GCM10009850_050470</name>
</gene>
<dbReference type="Gene3D" id="1.25.40.10">
    <property type="entry name" value="Tetratricopeptide repeat domain"/>
    <property type="match status" value="2"/>
</dbReference>
<feature type="domain" description="HTH cro/C1-type" evidence="4">
    <location>
        <begin position="10"/>
        <end position="65"/>
    </location>
</feature>
<sequence>MTEASFGGLLRAHRRRTGLTQRQLADRAGVSAGAIRDLEQGRTRSPKRDSVQAIAAALGLSGPDAERLHAAAQTQRAERAEAGPVRGGPLRVRVLGPIEVWHGDVQASLGSDLQRTLLARLALGAGAAVGQDELVELLWRRGETRNPVSLLHTHVARLRRLLDSGPGNGGVLPGGQDGYRLVVATDQLDLLMLRDLTARAAYDAPEEALTRLAGAVALWRGEIGAERVASSPLYTAVVTEYATTVQTFAALARDLGKPERALTPLRELAGRRELDEPLHVELILTLAASGRQAEALAAYDRIRSALAEQLGIDPGEGLRAAQLAVLRQRERHTRRATGRTAIQQAPAAPPDFVGRMDELARIEAALNRTGQEPGPGRPRTGEGPGSVSSGAGEGPVSFGAGEGPGPVSSRIVLIDGIAGVGKTALALAAAHRLRARYPDGQLYADLRGTTATAQEPMRVLGRFLRALGVPGRRIGTDESEAAALFRSELADRRMLVLLDNAQDADQVRPLLPGAGGGDLIVTSRRRMPGLAGASAVHLEPLDREESITLIAATAGAHRIDADPGAAGALAEACARLPLALRIASARLATRQAWTIGDLTDRLRDDNRRLTELSTGESSVLTSFQLGYADLSATARRAFRLCSLHPGDDFGAGSTAVLLGMPVAEVERVLEDLLEANMLMQYATDRYRFHDLLGLYARRLLAEDAEHETARSRLFTWYADAVTAAMEWVYPQLVRLATHAGRDTFFAGEAEALAWLDAELPALVAVVRHAAGQAAGRADDALPESAGDRLRAERALAWRITDQLRGYFLIRRHVDGWLPAAQAGLDAAVGAGDDVARTAMLISRGQALWSVGRDEEALSDCLAGEQLAVTIGWTTAAAYLSHHIGWLYLEQGKIADADEWLHRALELTGDDPLGHVRAVALNGLGVLRLGQGELRDARELLTAALEINEATGRETSALANRGNLASALRQLGDEERAAALLAEVLAAYRKGANLRGELSTLDELSRLHRQRGHAATALEVAARAHDMAIEVRDRKATAQTAATAAEAYLALGDATAAAQWFEHCVTLARSAYPFVAARALVGLATARLAAGDSAAAGRSAEEAVAIAGSCGFRLLERQAAAVLSRASRPSPATPAARDPW</sequence>
<dbReference type="SUPFAM" id="SSF46894">
    <property type="entry name" value="C-terminal effector domain of the bipartite response regulators"/>
    <property type="match status" value="1"/>
</dbReference>
<dbReference type="InterPro" id="IPR005158">
    <property type="entry name" value="BTAD"/>
</dbReference>
<dbReference type="SMART" id="SM00530">
    <property type="entry name" value="HTH_XRE"/>
    <property type="match status" value="1"/>
</dbReference>
<dbReference type="SMART" id="SM01043">
    <property type="entry name" value="BTAD"/>
    <property type="match status" value="1"/>
</dbReference>
<dbReference type="SUPFAM" id="SSF48452">
    <property type="entry name" value="TPR-like"/>
    <property type="match status" value="3"/>
</dbReference>
<keyword evidence="6" id="KW-1185">Reference proteome</keyword>
<dbReference type="InterPro" id="IPR011990">
    <property type="entry name" value="TPR-like_helical_dom_sf"/>
</dbReference>
<dbReference type="CDD" id="cd00093">
    <property type="entry name" value="HTH_XRE"/>
    <property type="match status" value="1"/>
</dbReference>
<reference evidence="6" key="1">
    <citation type="journal article" date="2019" name="Int. J. Syst. Evol. Microbiol.">
        <title>The Global Catalogue of Microorganisms (GCM) 10K type strain sequencing project: providing services to taxonomists for standard genome sequencing and annotation.</title>
        <authorList>
            <consortium name="The Broad Institute Genomics Platform"/>
            <consortium name="The Broad Institute Genome Sequencing Center for Infectious Disease"/>
            <person name="Wu L."/>
            <person name="Ma J."/>
        </authorList>
    </citation>
    <scope>NUCLEOTIDE SEQUENCE [LARGE SCALE GENOMIC DNA]</scope>
    <source>
        <strain evidence="6">JCM 16114</strain>
    </source>
</reference>
<dbReference type="Pfam" id="PF13401">
    <property type="entry name" value="AAA_22"/>
    <property type="match status" value="1"/>
</dbReference>
<protein>
    <submittedName>
        <fullName evidence="5">Tetratricopeptide repeat protein</fullName>
    </submittedName>
</protein>
<feature type="region of interest" description="Disordered" evidence="3">
    <location>
        <begin position="367"/>
        <end position="402"/>
    </location>
</feature>
<proteinExistence type="predicted"/>
<dbReference type="Gene3D" id="3.40.50.300">
    <property type="entry name" value="P-loop containing nucleotide triphosphate hydrolases"/>
    <property type="match status" value="1"/>
</dbReference>
<evidence type="ECO:0000256" key="3">
    <source>
        <dbReference type="SAM" id="MobiDB-lite"/>
    </source>
</evidence>
<dbReference type="InterPro" id="IPR016032">
    <property type="entry name" value="Sig_transdc_resp-reg_C-effctor"/>
</dbReference>
<evidence type="ECO:0000259" key="4">
    <source>
        <dbReference type="PROSITE" id="PS50943"/>
    </source>
</evidence>
<evidence type="ECO:0000256" key="2">
    <source>
        <dbReference type="ARBA" id="ARBA00023163"/>
    </source>
</evidence>
<dbReference type="SUPFAM" id="SSF52540">
    <property type="entry name" value="P-loop containing nucleoside triphosphate hydrolases"/>
    <property type="match status" value="1"/>
</dbReference>
<comment type="caution">
    <text evidence="5">The sequence shown here is derived from an EMBL/GenBank/DDBJ whole genome shotgun (WGS) entry which is preliminary data.</text>
</comment>
<dbReference type="SUPFAM" id="SSF47413">
    <property type="entry name" value="lambda repressor-like DNA-binding domains"/>
    <property type="match status" value="1"/>
</dbReference>
<dbReference type="SMART" id="SM00382">
    <property type="entry name" value="AAA"/>
    <property type="match status" value="1"/>
</dbReference>
<dbReference type="InterPro" id="IPR036388">
    <property type="entry name" value="WH-like_DNA-bd_sf"/>
</dbReference>
<dbReference type="Pfam" id="PF03704">
    <property type="entry name" value="BTAD"/>
    <property type="match status" value="1"/>
</dbReference>
<keyword evidence="2" id="KW-0804">Transcription</keyword>
<dbReference type="InterPro" id="IPR001387">
    <property type="entry name" value="Cro/C1-type_HTH"/>
</dbReference>
<evidence type="ECO:0000313" key="6">
    <source>
        <dbReference type="Proteomes" id="UP001499843"/>
    </source>
</evidence>
<dbReference type="Gene3D" id="1.10.260.40">
    <property type="entry name" value="lambda repressor-like DNA-binding domains"/>
    <property type="match status" value="1"/>
</dbReference>
<dbReference type="Gene3D" id="1.10.10.10">
    <property type="entry name" value="Winged helix-like DNA-binding domain superfamily/Winged helix DNA-binding domain"/>
    <property type="match status" value="1"/>
</dbReference>